<dbReference type="NCBIfam" id="NF008112">
    <property type="entry name" value="PRK10859.1"/>
    <property type="match status" value="1"/>
</dbReference>
<comment type="similarity">
    <text evidence="7">In the N-terminal section; belongs to the bacterial solute-binding protein 3 family.</text>
</comment>
<name>A0ABQ0A7X3_9GAMM</name>
<evidence type="ECO:0000313" key="10">
    <source>
        <dbReference type="EMBL" id="GAA6167752.1"/>
    </source>
</evidence>
<comment type="catalytic activity">
    <reaction evidence="7">
        <text>Exolytic cleavage of the (1-&gt;4)-beta-glycosidic linkage between N-acetylmuramic acid (MurNAc) and N-acetylglucosamine (GlcNAc) residues in peptidoglycan, from either the reducing or the non-reducing ends of the peptidoglycan chains, with concomitant formation of a 1,6-anhydrobond in the MurNAc residue.</text>
        <dbReference type="EC" id="4.2.2.n1"/>
    </reaction>
</comment>
<protein>
    <recommendedName>
        <fullName evidence="7">Membrane-bound lytic murein transglycosylase F</fullName>
        <ecNumber evidence="7">4.2.2.n1</ecNumber>
    </recommendedName>
    <alternativeName>
        <fullName evidence="7">Murein lyase F</fullName>
    </alternativeName>
</protein>
<feature type="region of interest" description="LT domain" evidence="7">
    <location>
        <begin position="269"/>
        <end position="493"/>
    </location>
</feature>
<evidence type="ECO:0000256" key="6">
    <source>
        <dbReference type="ARBA" id="ARBA00023316"/>
    </source>
</evidence>
<evidence type="ECO:0000256" key="7">
    <source>
        <dbReference type="HAMAP-Rule" id="MF_02016"/>
    </source>
</evidence>
<dbReference type="EMBL" id="BAABWN010000004">
    <property type="protein sequence ID" value="GAA6167752.1"/>
    <property type="molecule type" value="Genomic_DNA"/>
</dbReference>
<dbReference type="InterPro" id="IPR023346">
    <property type="entry name" value="Lysozyme-like_dom_sf"/>
</dbReference>
<evidence type="ECO:0000256" key="2">
    <source>
        <dbReference type="ARBA" id="ARBA00022729"/>
    </source>
</evidence>
<proteinExistence type="inferred from homology"/>
<dbReference type="Proteomes" id="UP001465153">
    <property type="component" value="Unassembled WGS sequence"/>
</dbReference>
<comment type="similarity">
    <text evidence="7">In the C-terminal section; belongs to the transglycosylase Slt family.</text>
</comment>
<sequence>MSIFGLFKRVLKLSVATAVVGGLCAPLISSHLPTELEKVYANGKLDVISRNGPTTYYEDSNGYTGLEYDLSKGFADYLGVELVIHEQENIGRVISKVADGQAHFAAAGLTSNPERSESVRFATSYRDVQEVLIYNRRNPKPKSLEDLVGKNILVISDSAHSQRLKNIQAEIPQLQWTESPEAEMIELIEMVHSGKIDYTIVDSHAFEMTEKIYPRADIAIELEGSQSLAWAFPNHIDDSLFEVAQTYLDSVKATGQLDEWVAKYSNDIDLDRGGALTISGKIESRLPKWENHLKEAGEEFNIEWRLLAAISYQESHWNPKARSRTGVRGFMMLTQTTAKEMGVDNRIDAVQSIFGGAKYFKKIFDRIPDRIQGEDRTWMALAAYNVGMGHLEDARVLTEHLGGNPDKWDDVRENLPLLAKRKYYRSLKHGYARGWEPVQYVENIQRYYTILTWHDTFKNQNRAFASTRKDPHSDVQPVRFQNDDSLELSQPIL</sequence>
<evidence type="ECO:0000256" key="8">
    <source>
        <dbReference type="SAM" id="MobiDB-lite"/>
    </source>
</evidence>
<organism evidence="10 11">
    <name type="scientific">Sessilibacter corallicola</name>
    <dbReference type="NCBI Taxonomy" id="2904075"/>
    <lineage>
        <taxon>Bacteria</taxon>
        <taxon>Pseudomonadati</taxon>
        <taxon>Pseudomonadota</taxon>
        <taxon>Gammaproteobacteria</taxon>
        <taxon>Cellvibrionales</taxon>
        <taxon>Cellvibrionaceae</taxon>
        <taxon>Sessilibacter</taxon>
    </lineage>
</organism>
<feature type="region of interest" description="Disordered" evidence="8">
    <location>
        <begin position="465"/>
        <end position="493"/>
    </location>
</feature>
<reference evidence="10 11" key="1">
    <citation type="submission" date="2024-04" db="EMBL/GenBank/DDBJ databases">
        <title>Draft genome sequence of Sessilibacter corallicola NBRC 116591.</title>
        <authorList>
            <person name="Miyakawa T."/>
            <person name="Kusuya Y."/>
            <person name="Miura T."/>
        </authorList>
    </citation>
    <scope>NUCLEOTIDE SEQUENCE [LARGE SCALE GENOMIC DNA]</scope>
    <source>
        <strain evidence="10 11">KU-00831-HH</strain>
    </source>
</reference>
<dbReference type="Gene3D" id="3.40.190.10">
    <property type="entry name" value="Periplasmic binding protein-like II"/>
    <property type="match status" value="2"/>
</dbReference>
<dbReference type="SUPFAM" id="SSF53850">
    <property type="entry name" value="Periplasmic binding protein-like II"/>
    <property type="match status" value="1"/>
</dbReference>
<dbReference type="InterPro" id="IPR008258">
    <property type="entry name" value="Transglycosylase_SLT_dom_1"/>
</dbReference>
<evidence type="ECO:0000259" key="9">
    <source>
        <dbReference type="SMART" id="SM00062"/>
    </source>
</evidence>
<comment type="similarity">
    <text evidence="1">Belongs to the bacterial solute-binding protein 3 family.</text>
</comment>
<feature type="domain" description="Solute-binding protein family 3/N-terminal" evidence="9">
    <location>
        <begin position="44"/>
        <end position="268"/>
    </location>
</feature>
<dbReference type="Gene3D" id="1.10.530.10">
    <property type="match status" value="1"/>
</dbReference>
<comment type="subcellular location">
    <subcellularLocation>
        <location evidence="7">Cell outer membrane</location>
        <topology evidence="7">Peripheral membrane protein</topology>
    </subcellularLocation>
    <text evidence="7">Attached to the inner leaflet of the outer membrane.</text>
</comment>
<dbReference type="PANTHER" id="PTHR35936">
    <property type="entry name" value="MEMBRANE-BOUND LYTIC MUREIN TRANSGLYCOSYLASE F"/>
    <property type="match status" value="1"/>
</dbReference>
<keyword evidence="5 7" id="KW-0456">Lyase</keyword>
<dbReference type="PANTHER" id="PTHR35936:SF32">
    <property type="entry name" value="MEMBRANE-BOUND LYTIC MUREIN TRANSGLYCOSYLASE F"/>
    <property type="match status" value="1"/>
</dbReference>
<dbReference type="CDD" id="cd01009">
    <property type="entry name" value="PBP2_YfhD_N"/>
    <property type="match status" value="1"/>
</dbReference>
<evidence type="ECO:0000313" key="11">
    <source>
        <dbReference type="Proteomes" id="UP001465153"/>
    </source>
</evidence>
<dbReference type="HAMAP" id="MF_02016">
    <property type="entry name" value="MltF"/>
    <property type="match status" value="1"/>
</dbReference>
<dbReference type="Pfam" id="PF01464">
    <property type="entry name" value="SLT"/>
    <property type="match status" value="1"/>
</dbReference>
<keyword evidence="6 7" id="KW-0961">Cell wall biogenesis/degradation</keyword>
<dbReference type="EC" id="4.2.2.n1" evidence="7"/>
<dbReference type="RefSeq" id="WP_353302387.1">
    <property type="nucleotide sequence ID" value="NZ_BAABWN010000004.1"/>
</dbReference>
<comment type="caution">
    <text evidence="7">Lacks conserved residue(s) required for the propagation of feature annotation.</text>
</comment>
<comment type="function">
    <text evidence="7">Murein-degrading enzyme that degrades murein glycan strands and insoluble, high-molecular weight murein sacculi, with the concomitant formation of a 1,6-anhydromuramoyl product. Lytic transglycosylases (LTs) play an integral role in the metabolism of the peptidoglycan (PG) sacculus. Their lytic action creates space within the PG sacculus to allow for its expansion as well as for the insertion of various structures such as secretion systems and flagella.</text>
</comment>
<gene>
    <name evidence="7 10" type="primary">mltF</name>
    <name evidence="10" type="ORF">NBRC116591_15620</name>
</gene>
<evidence type="ECO:0000256" key="1">
    <source>
        <dbReference type="ARBA" id="ARBA00010333"/>
    </source>
</evidence>
<evidence type="ECO:0000256" key="3">
    <source>
        <dbReference type="ARBA" id="ARBA00023136"/>
    </source>
</evidence>
<dbReference type="SMART" id="SM00062">
    <property type="entry name" value="PBPb"/>
    <property type="match status" value="1"/>
</dbReference>
<dbReference type="SUPFAM" id="SSF53955">
    <property type="entry name" value="Lysozyme-like"/>
    <property type="match status" value="1"/>
</dbReference>
<keyword evidence="3 7" id="KW-0472">Membrane</keyword>
<accession>A0ABQ0A7X3</accession>
<comment type="domain">
    <text evidence="7">The N-terminal domain does not have lytic activity and probably modulates enzymatic activity. The C-terminal domain is the catalytic active domain.</text>
</comment>
<comment type="caution">
    <text evidence="10">The sequence shown here is derived from an EMBL/GenBank/DDBJ whole genome shotgun (WGS) entry which is preliminary data.</text>
</comment>
<dbReference type="InterPro" id="IPR023703">
    <property type="entry name" value="MltF"/>
</dbReference>
<dbReference type="CDD" id="cd13403">
    <property type="entry name" value="MLTF-like"/>
    <property type="match status" value="1"/>
</dbReference>
<dbReference type="InterPro" id="IPR001638">
    <property type="entry name" value="Solute-binding_3/MltF_N"/>
</dbReference>
<keyword evidence="2 7" id="KW-0732">Signal</keyword>
<evidence type="ECO:0000256" key="5">
    <source>
        <dbReference type="ARBA" id="ARBA00023239"/>
    </source>
</evidence>
<feature type="active site" evidence="7">
    <location>
        <position position="314"/>
    </location>
</feature>
<keyword evidence="4 7" id="KW-0998">Cell outer membrane</keyword>
<evidence type="ECO:0000256" key="4">
    <source>
        <dbReference type="ARBA" id="ARBA00023237"/>
    </source>
</evidence>
<dbReference type="Pfam" id="PF00497">
    <property type="entry name" value="SBP_bac_3"/>
    <property type="match status" value="1"/>
</dbReference>
<keyword evidence="11" id="KW-1185">Reference proteome</keyword>